<evidence type="ECO:0000313" key="3">
    <source>
        <dbReference type="Proteomes" id="UP000320762"/>
    </source>
</evidence>
<feature type="compositionally biased region" description="Basic and acidic residues" evidence="1">
    <location>
        <begin position="18"/>
        <end position="31"/>
    </location>
</feature>
<dbReference type="EMBL" id="VDMD01000029">
    <property type="protein sequence ID" value="TRM59238.1"/>
    <property type="molecule type" value="Genomic_DNA"/>
</dbReference>
<gene>
    <name evidence="2" type="ORF">BD626DRAFT_409265</name>
</gene>
<dbReference type="OrthoDB" id="5327923at2759"/>
<comment type="caution">
    <text evidence="2">The sequence shown here is derived from an EMBL/GenBank/DDBJ whole genome shotgun (WGS) entry which is preliminary data.</text>
</comment>
<sequence>MAGKEKDDQSDTASETSDDAKSVRSSQEHEATPATSVEDLALPCKGLCDDLDPVYDITKLLVDDGKAIPRPKFTAMTAALDEYEWSRHSLFHPSCLPPTHPLLPHALGITHPNLEAPLRALPTTLVVHDPSNVLPANKSERVRDWDSETDWEDDADVLRVYRLHTGAAGEALPEERVAHLYLAADRTHGQGHHSFVYIGELDVARTLLPGYTHTLGNEQPAAEPDALAGSISLRDPEFEGVLGLAPPIARVSVAAKLGIKGDDHLAREARMYARFPAALSQHHRGTTRCTEIDEPVPYGAVVPQFFGYYVPCDEPKDKGYLSAILLVEACGTSIEGKTLNSHERRTTASLFSRLHDVGFVQNSEYPRNMLIQPGPLSLPPVQRSRSTPSFRLIDFGRAIDEEELNIIEANEDGTCSLTYLAGDTLDGLWRHTWRPYVCRYFL</sequence>
<evidence type="ECO:0000256" key="1">
    <source>
        <dbReference type="SAM" id="MobiDB-lite"/>
    </source>
</evidence>
<accession>A0A550C383</accession>
<protein>
    <recommendedName>
        <fullName evidence="4">Protein kinase domain-containing protein</fullName>
    </recommendedName>
</protein>
<dbReference type="Proteomes" id="UP000320762">
    <property type="component" value="Unassembled WGS sequence"/>
</dbReference>
<evidence type="ECO:0000313" key="2">
    <source>
        <dbReference type="EMBL" id="TRM59238.1"/>
    </source>
</evidence>
<feature type="region of interest" description="Disordered" evidence="1">
    <location>
        <begin position="1"/>
        <end position="37"/>
    </location>
</feature>
<proteinExistence type="predicted"/>
<dbReference type="AlphaFoldDB" id="A0A550C383"/>
<evidence type="ECO:0008006" key="4">
    <source>
        <dbReference type="Google" id="ProtNLM"/>
    </source>
</evidence>
<dbReference type="STRING" id="97359.A0A550C383"/>
<name>A0A550C383_9AGAR</name>
<reference evidence="2 3" key="1">
    <citation type="journal article" date="2019" name="New Phytol.">
        <title>Comparative genomics reveals unique wood-decay strategies and fruiting body development in the Schizophyllaceae.</title>
        <authorList>
            <person name="Almasi E."/>
            <person name="Sahu N."/>
            <person name="Krizsan K."/>
            <person name="Balint B."/>
            <person name="Kovacs G.M."/>
            <person name="Kiss B."/>
            <person name="Cseklye J."/>
            <person name="Drula E."/>
            <person name="Henrissat B."/>
            <person name="Nagy I."/>
            <person name="Chovatia M."/>
            <person name="Adam C."/>
            <person name="LaButti K."/>
            <person name="Lipzen A."/>
            <person name="Riley R."/>
            <person name="Grigoriev I.V."/>
            <person name="Nagy L.G."/>
        </authorList>
    </citation>
    <scope>NUCLEOTIDE SEQUENCE [LARGE SCALE GENOMIC DNA]</scope>
    <source>
        <strain evidence="2 3">NL-1724</strain>
    </source>
</reference>
<organism evidence="2 3">
    <name type="scientific">Schizophyllum amplum</name>
    <dbReference type="NCBI Taxonomy" id="97359"/>
    <lineage>
        <taxon>Eukaryota</taxon>
        <taxon>Fungi</taxon>
        <taxon>Dikarya</taxon>
        <taxon>Basidiomycota</taxon>
        <taxon>Agaricomycotina</taxon>
        <taxon>Agaricomycetes</taxon>
        <taxon>Agaricomycetidae</taxon>
        <taxon>Agaricales</taxon>
        <taxon>Schizophyllaceae</taxon>
        <taxon>Schizophyllum</taxon>
    </lineage>
</organism>
<keyword evidence="3" id="KW-1185">Reference proteome</keyword>